<gene>
    <name evidence="2" type="ORF">M408DRAFT_19839</name>
</gene>
<organism evidence="2 3">
    <name type="scientific">Serendipita vermifera MAFF 305830</name>
    <dbReference type="NCBI Taxonomy" id="933852"/>
    <lineage>
        <taxon>Eukaryota</taxon>
        <taxon>Fungi</taxon>
        <taxon>Dikarya</taxon>
        <taxon>Basidiomycota</taxon>
        <taxon>Agaricomycotina</taxon>
        <taxon>Agaricomycetes</taxon>
        <taxon>Sebacinales</taxon>
        <taxon>Serendipitaceae</taxon>
        <taxon>Serendipita</taxon>
    </lineage>
</organism>
<evidence type="ECO:0000313" key="2">
    <source>
        <dbReference type="EMBL" id="KIM33568.1"/>
    </source>
</evidence>
<dbReference type="AlphaFoldDB" id="A0A0C2X654"/>
<dbReference type="HOGENOM" id="CLU_1310775_0_0_1"/>
<accession>A0A0C2X654</accession>
<evidence type="ECO:0000256" key="1">
    <source>
        <dbReference type="SAM" id="MobiDB-lite"/>
    </source>
</evidence>
<feature type="region of interest" description="Disordered" evidence="1">
    <location>
        <begin position="79"/>
        <end position="113"/>
    </location>
</feature>
<reference evidence="2 3" key="1">
    <citation type="submission" date="2014-04" db="EMBL/GenBank/DDBJ databases">
        <authorList>
            <consortium name="DOE Joint Genome Institute"/>
            <person name="Kuo A."/>
            <person name="Zuccaro A."/>
            <person name="Kohler A."/>
            <person name="Nagy L.G."/>
            <person name="Floudas D."/>
            <person name="Copeland A."/>
            <person name="Barry K.W."/>
            <person name="Cichocki N."/>
            <person name="Veneault-Fourrey C."/>
            <person name="LaButti K."/>
            <person name="Lindquist E.A."/>
            <person name="Lipzen A."/>
            <person name="Lundell T."/>
            <person name="Morin E."/>
            <person name="Murat C."/>
            <person name="Sun H."/>
            <person name="Tunlid A."/>
            <person name="Henrissat B."/>
            <person name="Grigoriev I.V."/>
            <person name="Hibbett D.S."/>
            <person name="Martin F."/>
            <person name="Nordberg H.P."/>
            <person name="Cantor M.N."/>
            <person name="Hua S.X."/>
        </authorList>
    </citation>
    <scope>NUCLEOTIDE SEQUENCE [LARGE SCALE GENOMIC DNA]</scope>
    <source>
        <strain evidence="2 3">MAFF 305830</strain>
    </source>
</reference>
<dbReference type="OrthoDB" id="3139732at2759"/>
<dbReference type="Proteomes" id="UP000054097">
    <property type="component" value="Unassembled WGS sequence"/>
</dbReference>
<protein>
    <submittedName>
        <fullName evidence="2">Uncharacterized protein</fullName>
    </submittedName>
</protein>
<evidence type="ECO:0000313" key="3">
    <source>
        <dbReference type="Proteomes" id="UP000054097"/>
    </source>
</evidence>
<sequence length="210" mass="23838">MYQVQEVKTKGPMQSPAMHENTIQTQNPGSAPFDFDWAEDVSNAFGDVCTVPNSIDPPERKGEYLIAGGRYRYAQGASRQVPKFSVHTSDSRYEYENSDSTLASPPMSPKRANVQEKPMMPVAETLVQKKVWSQCAGKKSRARYKKHTLPTPAVRPAYEYEEAQAIMEDFIDQAPNVKNLLERVDQPVVEEEEDLWADYKNKPSRPIFYG</sequence>
<dbReference type="EMBL" id="KN824278">
    <property type="protein sequence ID" value="KIM33568.1"/>
    <property type="molecule type" value="Genomic_DNA"/>
</dbReference>
<keyword evidence="3" id="KW-1185">Reference proteome</keyword>
<proteinExistence type="predicted"/>
<name>A0A0C2X654_SERVB</name>
<reference evidence="3" key="2">
    <citation type="submission" date="2015-01" db="EMBL/GenBank/DDBJ databases">
        <title>Evolutionary Origins and Diversification of the Mycorrhizal Mutualists.</title>
        <authorList>
            <consortium name="DOE Joint Genome Institute"/>
            <consortium name="Mycorrhizal Genomics Consortium"/>
            <person name="Kohler A."/>
            <person name="Kuo A."/>
            <person name="Nagy L.G."/>
            <person name="Floudas D."/>
            <person name="Copeland A."/>
            <person name="Barry K.W."/>
            <person name="Cichocki N."/>
            <person name="Veneault-Fourrey C."/>
            <person name="LaButti K."/>
            <person name="Lindquist E.A."/>
            <person name="Lipzen A."/>
            <person name="Lundell T."/>
            <person name="Morin E."/>
            <person name="Murat C."/>
            <person name="Riley R."/>
            <person name="Ohm R."/>
            <person name="Sun H."/>
            <person name="Tunlid A."/>
            <person name="Henrissat B."/>
            <person name="Grigoriev I.V."/>
            <person name="Hibbett D.S."/>
            <person name="Martin F."/>
        </authorList>
    </citation>
    <scope>NUCLEOTIDE SEQUENCE [LARGE SCALE GENOMIC DNA]</scope>
    <source>
        <strain evidence="3">MAFF 305830</strain>
    </source>
</reference>
<feature type="region of interest" description="Disordered" evidence="1">
    <location>
        <begin position="1"/>
        <end position="32"/>
    </location>
</feature>